<dbReference type="PANTHER" id="PTHR13812:SF19">
    <property type="entry name" value="KETIMINE REDUCTASE MU-CRYSTALLIN"/>
    <property type="match status" value="1"/>
</dbReference>
<dbReference type="RefSeq" id="WP_092219157.1">
    <property type="nucleotide sequence ID" value="NZ_FNJI01000002.1"/>
</dbReference>
<protein>
    <submittedName>
        <fullName evidence="1">Ornithine cyclodeaminase</fullName>
    </submittedName>
</protein>
<name>A0A1H0JX98_9BACT</name>
<dbReference type="Proteomes" id="UP000199073">
    <property type="component" value="Unassembled WGS sequence"/>
</dbReference>
<evidence type="ECO:0000313" key="2">
    <source>
        <dbReference type="Proteomes" id="UP000199073"/>
    </source>
</evidence>
<dbReference type="GO" id="GO:0005737">
    <property type="term" value="C:cytoplasm"/>
    <property type="evidence" value="ECO:0007669"/>
    <property type="project" value="TreeGrafter"/>
</dbReference>
<reference evidence="1 2" key="1">
    <citation type="submission" date="2016-10" db="EMBL/GenBank/DDBJ databases">
        <authorList>
            <person name="de Groot N.N."/>
        </authorList>
    </citation>
    <scope>NUCLEOTIDE SEQUENCE [LARGE SCALE GENOMIC DNA]</scope>
    <source>
        <strain evidence="1 2">DSM 12130</strain>
    </source>
</reference>
<evidence type="ECO:0000313" key="1">
    <source>
        <dbReference type="EMBL" id="SDO48011.1"/>
    </source>
</evidence>
<keyword evidence="2" id="KW-1185">Reference proteome</keyword>
<accession>A0A1H0JX98</accession>
<dbReference type="InterPro" id="IPR036291">
    <property type="entry name" value="NAD(P)-bd_dom_sf"/>
</dbReference>
<sequence length="371" mass="41147">MSSSQLAMKFLSQMDMIAAGVTDMDKCIEVMSEVFILAGKGDYVMGGSTRNSHGQRIWFPPEPKFDGMPKGGPDQRFMALPGYLGGRFRVCGNKWYGSNVHNPAKHGLPRSILLMTLNDAETARPLAIMEANILSGMRTGAVVGLSAKYLARDDSETLGVIAAGPISKFSATAIIKALPSLKKVVVYDINEEAAKRFCTEIGEQLDIDVSVVNRFEDAVRGQDVITSAISGDHTPLFEDKWLKEGSLLTLPGRANVEEDYLRHAYIVPDCWEMQKTYKIEGMMLPKEERTIPHLQLHNMIDRGEIKESDIHDLGKIAAGIASIEKNSNKKRYFISNGTILQDIGWGMTMYESALQKGLGQDLVLWEKPYRI</sequence>
<proteinExistence type="predicted"/>
<dbReference type="InterPro" id="IPR003462">
    <property type="entry name" value="ODC_Mu_crystall"/>
</dbReference>
<dbReference type="AlphaFoldDB" id="A0A1H0JX98"/>
<dbReference type="NCBIfam" id="NF004848">
    <property type="entry name" value="PRK06199.1"/>
    <property type="match status" value="1"/>
</dbReference>
<organism evidence="1 2">
    <name type="scientific">Desulforhopalus singaporensis</name>
    <dbReference type="NCBI Taxonomy" id="91360"/>
    <lineage>
        <taxon>Bacteria</taxon>
        <taxon>Pseudomonadati</taxon>
        <taxon>Thermodesulfobacteriota</taxon>
        <taxon>Desulfobulbia</taxon>
        <taxon>Desulfobulbales</taxon>
        <taxon>Desulfocapsaceae</taxon>
        <taxon>Desulforhopalus</taxon>
    </lineage>
</organism>
<dbReference type="STRING" id="91360.SAMN05660330_00352"/>
<dbReference type="Gene3D" id="3.40.50.720">
    <property type="entry name" value="NAD(P)-binding Rossmann-like Domain"/>
    <property type="match status" value="1"/>
</dbReference>
<dbReference type="Gene3D" id="3.30.1780.10">
    <property type="entry name" value="ornithine cyclodeaminase, domain 1"/>
    <property type="match status" value="1"/>
</dbReference>
<dbReference type="OrthoDB" id="5495968at2"/>
<gene>
    <name evidence="1" type="ORF">SAMN05660330_00352</name>
</gene>
<dbReference type="PANTHER" id="PTHR13812">
    <property type="entry name" value="KETIMINE REDUCTASE MU-CRYSTALLIN"/>
    <property type="match status" value="1"/>
</dbReference>
<dbReference type="SUPFAM" id="SSF51735">
    <property type="entry name" value="NAD(P)-binding Rossmann-fold domains"/>
    <property type="match status" value="1"/>
</dbReference>
<dbReference type="PIRSF" id="PIRSF001439">
    <property type="entry name" value="CryM"/>
    <property type="match status" value="1"/>
</dbReference>
<dbReference type="InterPro" id="IPR023401">
    <property type="entry name" value="ODC_N"/>
</dbReference>
<dbReference type="Pfam" id="PF02423">
    <property type="entry name" value="OCD_Mu_crystall"/>
    <property type="match status" value="1"/>
</dbReference>
<dbReference type="EMBL" id="FNJI01000002">
    <property type="protein sequence ID" value="SDO48011.1"/>
    <property type="molecule type" value="Genomic_DNA"/>
</dbReference>